<dbReference type="Pfam" id="PF21071">
    <property type="entry name" value="LARP1_HEAT"/>
    <property type="match status" value="1"/>
</dbReference>
<feature type="compositionally biased region" description="Basic and acidic residues" evidence="3">
    <location>
        <begin position="526"/>
        <end position="540"/>
    </location>
</feature>
<evidence type="ECO:0000313" key="5">
    <source>
        <dbReference type="EMBL" id="TVY22742.1"/>
    </source>
</evidence>
<feature type="compositionally biased region" description="Basic and acidic residues" evidence="3">
    <location>
        <begin position="404"/>
        <end position="414"/>
    </location>
</feature>
<proteinExistence type="predicted"/>
<dbReference type="PANTHER" id="PTHR22792">
    <property type="entry name" value="LUPUS LA PROTEIN-RELATED"/>
    <property type="match status" value="1"/>
</dbReference>
<feature type="region of interest" description="Disordered" evidence="3">
    <location>
        <begin position="928"/>
        <end position="950"/>
    </location>
</feature>
<sequence length="1118" mass="121655">MSSTTSRPAAEAAPAAPAFSYAQAAKSRVSSANASSAASNHAASGISTPAKGTNTLTNTPSGGSERGDQSVNGSIEAPSRTEQLGDGSNTESKVTSSIKSVSRPVSPSLGTASTSTLPKEDDDFILVGGPNDSGREKLPQDKPTNEKHSDGNEGKKGKKGKKQKKDEKGAAEKEKEEVKPEVFVPAPLPTVNFWQKRKAEAAKKPAAVAQTPQAELSTSNDTGKSPENKRRGKSTGVEESEKPVSVAQNGVAKDALSPSKSQKKNIEGSGKAKEDQLTKRSGARGSRGPEEKSSASPLPPPVEDSMSWPTPETALEEEKRKVSEKVDKEEKDDNGSNKPRPKEKWVPVPYVPSVAFNTPLPSRGGRGRGGARGGRTEAAGRSVHTAGVAGDKAQNTAIGTPSAESEKHLSRGDAPRAASLPPNSAKRQPNDQFGAKDQRKPLITTGTDKSKSGASKGESGVSAEFTANANGPDINPDHPRGEHSRDFKSEQGVSLDSNGRSPVDRRSEPNARAFEQSKEGGNYGKDSNRERGDGRSERGRGGFRGARGHNNFQNGQQHPQHIFTNGHGAQPPNGYPVRSAGPYSPPLQPPPFSNQYAMPPSRGGRGGSSRSQSIPNTANIYGRYPSNGAPNSQHMPSLQTSNQMYDYQPMQSMSATPFNPYIDHISVLAMVTMQLEYYFSIDNLCKDMFLRQHMDSQGFVLLSKVANFRRLQALTQEFELIRHACEQSDIIDLVRGDDNLDRVRRKEGWEKWVMAMEERHETAKNDGPAQVFRPHRSHQMGSMMMPGNHAMSPPPFSPNGTEFRPYVNGAPAVPIINGNGNHYHPETPLSAAVPDFAPGLHALNGAPDPLEVETTFSDEEVANLTLVFAQPKGSDESKPKLPFHKASSRTFSNGSIDSRSIAEEIDDNRQGRALTNGARVTETSPDAIRRSRSPFTPLSPTKTAFGNGPPVMWVKGQRQQAPVSEQNSEESYTAFRARALKHRDASAHGETHADMKLLYEFWSHFLCRNFNLTMYNEFRSYAFEDSRLHALSGMQNLISYYDEILNSKKKVIPETLARHYVELVKSEDATDRPAFEKLRAAWRNGALDMKSRKKIDNFVDQKLKEELERAPKQKSDSS</sequence>
<reference evidence="5 6" key="1">
    <citation type="submission" date="2018-05" db="EMBL/GenBank/DDBJ databases">
        <title>Genome sequencing and assembly of the regulated plant pathogen Lachnellula willkommii and related sister species for the development of diagnostic species identification markers.</title>
        <authorList>
            <person name="Giroux E."/>
            <person name="Bilodeau G."/>
        </authorList>
    </citation>
    <scope>NUCLEOTIDE SEQUENCE [LARGE SCALE GENOMIC DNA]</scope>
    <source>
        <strain evidence="5 6">CBS 185.66</strain>
    </source>
</reference>
<feature type="compositionally biased region" description="Basic and acidic residues" evidence="3">
    <location>
        <begin position="133"/>
        <end position="155"/>
    </location>
</feature>
<dbReference type="GO" id="GO:0000339">
    <property type="term" value="F:RNA cap binding"/>
    <property type="evidence" value="ECO:0007669"/>
    <property type="project" value="InterPro"/>
</dbReference>
<dbReference type="OrthoDB" id="340227at2759"/>
<dbReference type="EMBL" id="QGMH01000234">
    <property type="protein sequence ID" value="TVY22742.1"/>
    <property type="molecule type" value="Genomic_DNA"/>
</dbReference>
<dbReference type="InterPro" id="IPR006630">
    <property type="entry name" value="La_HTH"/>
</dbReference>
<feature type="compositionally biased region" description="Low complexity" evidence="3">
    <location>
        <begin position="204"/>
        <end position="214"/>
    </location>
</feature>
<feature type="domain" description="HTH La-type RNA-binding" evidence="4">
    <location>
        <begin position="661"/>
        <end position="755"/>
    </location>
</feature>
<dbReference type="PROSITE" id="PS50961">
    <property type="entry name" value="HTH_LA"/>
    <property type="match status" value="1"/>
</dbReference>
<dbReference type="GO" id="GO:0045727">
    <property type="term" value="P:positive regulation of translation"/>
    <property type="evidence" value="ECO:0007669"/>
    <property type="project" value="TreeGrafter"/>
</dbReference>
<dbReference type="InterPro" id="IPR045180">
    <property type="entry name" value="La_dom_prot"/>
</dbReference>
<dbReference type="GeneID" id="41988792"/>
<feature type="compositionally biased region" description="Basic and acidic residues" evidence="3">
    <location>
        <begin position="475"/>
        <end position="489"/>
    </location>
</feature>
<feature type="compositionally biased region" description="Low complexity" evidence="3">
    <location>
        <begin position="8"/>
        <end position="47"/>
    </location>
</feature>
<organism evidence="5 6">
    <name type="scientific">Lachnellula hyalina</name>
    <dbReference type="NCBI Taxonomy" id="1316788"/>
    <lineage>
        <taxon>Eukaryota</taxon>
        <taxon>Fungi</taxon>
        <taxon>Dikarya</taxon>
        <taxon>Ascomycota</taxon>
        <taxon>Pezizomycotina</taxon>
        <taxon>Leotiomycetes</taxon>
        <taxon>Helotiales</taxon>
        <taxon>Lachnaceae</taxon>
        <taxon>Lachnellula</taxon>
    </lineage>
</organism>
<gene>
    <name evidence="5" type="ORF">LHYA1_G008594</name>
</gene>
<feature type="compositionally biased region" description="Polar residues" evidence="3">
    <location>
        <begin position="393"/>
        <end position="403"/>
    </location>
</feature>
<dbReference type="Gene3D" id="1.10.10.10">
    <property type="entry name" value="Winged helix-like DNA-binding domain superfamily/Winged helix DNA-binding domain"/>
    <property type="match status" value="1"/>
</dbReference>
<name>A0A8H8QTY4_9HELO</name>
<dbReference type="PANTHER" id="PTHR22792:SF132">
    <property type="entry name" value="LA-RELATED PROTEIN 1"/>
    <property type="match status" value="1"/>
</dbReference>
<dbReference type="InterPro" id="IPR006607">
    <property type="entry name" value="DM15"/>
</dbReference>
<feature type="compositionally biased region" description="Polar residues" evidence="3">
    <location>
        <begin position="491"/>
        <end position="500"/>
    </location>
</feature>
<feature type="region of interest" description="Disordered" evidence="3">
    <location>
        <begin position="872"/>
        <end position="894"/>
    </location>
</feature>
<dbReference type="CDD" id="cd07323">
    <property type="entry name" value="LAM"/>
    <property type="match status" value="1"/>
</dbReference>
<feature type="compositionally biased region" description="Polar residues" evidence="3">
    <location>
        <begin position="933"/>
        <end position="944"/>
    </location>
</feature>
<feature type="compositionally biased region" description="Pro residues" evidence="3">
    <location>
        <begin position="583"/>
        <end position="592"/>
    </location>
</feature>
<dbReference type="SMART" id="SM00715">
    <property type="entry name" value="LA"/>
    <property type="match status" value="1"/>
</dbReference>
<dbReference type="Proteomes" id="UP000431533">
    <property type="component" value="Unassembled WGS sequence"/>
</dbReference>
<accession>A0A8H8QTY4</accession>
<feature type="compositionally biased region" description="Polar residues" evidence="3">
    <location>
        <begin position="50"/>
        <end position="62"/>
    </location>
</feature>
<dbReference type="RefSeq" id="XP_031001530.1">
    <property type="nucleotide sequence ID" value="XM_031153514.1"/>
</dbReference>
<evidence type="ECO:0000256" key="3">
    <source>
        <dbReference type="SAM" id="MobiDB-lite"/>
    </source>
</evidence>
<feature type="compositionally biased region" description="Basic and acidic residues" evidence="3">
    <location>
        <begin position="164"/>
        <end position="180"/>
    </location>
</feature>
<feature type="compositionally biased region" description="Basic and acidic residues" evidence="3">
    <location>
        <begin position="316"/>
        <end position="345"/>
    </location>
</feature>
<dbReference type="InterPro" id="IPR036388">
    <property type="entry name" value="WH-like_DNA-bd_sf"/>
</dbReference>
<evidence type="ECO:0000259" key="4">
    <source>
        <dbReference type="PROSITE" id="PS50961"/>
    </source>
</evidence>
<comment type="caution">
    <text evidence="5">The sequence shown here is derived from an EMBL/GenBank/DDBJ whole genome shotgun (WGS) entry which is preliminary data.</text>
</comment>
<dbReference type="Pfam" id="PF05383">
    <property type="entry name" value="La"/>
    <property type="match status" value="1"/>
</dbReference>
<feature type="region of interest" description="Disordered" evidence="3">
    <location>
        <begin position="1"/>
        <end position="620"/>
    </location>
</feature>
<evidence type="ECO:0000256" key="1">
    <source>
        <dbReference type="ARBA" id="ARBA00022884"/>
    </source>
</evidence>
<feature type="compositionally biased region" description="Polar residues" evidence="3">
    <location>
        <begin position="421"/>
        <end position="431"/>
    </location>
</feature>
<feature type="compositionally biased region" description="Basic and acidic residues" evidence="3">
    <location>
        <begin position="264"/>
        <end position="278"/>
    </location>
</feature>
<dbReference type="GO" id="GO:0005829">
    <property type="term" value="C:cytosol"/>
    <property type="evidence" value="ECO:0007669"/>
    <property type="project" value="TreeGrafter"/>
</dbReference>
<dbReference type="GO" id="GO:0010494">
    <property type="term" value="C:cytoplasmic stress granule"/>
    <property type="evidence" value="ECO:0007669"/>
    <property type="project" value="TreeGrafter"/>
</dbReference>
<protein>
    <submittedName>
        <fullName evidence="5">Putative HTH La-type RNA-binding protein</fullName>
    </submittedName>
</protein>
<feature type="compositionally biased region" description="Polar residues" evidence="3">
    <location>
        <begin position="550"/>
        <end position="563"/>
    </location>
</feature>
<dbReference type="GO" id="GO:0048255">
    <property type="term" value="P:mRNA stabilization"/>
    <property type="evidence" value="ECO:0007669"/>
    <property type="project" value="InterPro"/>
</dbReference>
<dbReference type="AlphaFoldDB" id="A0A8H8QTY4"/>
<feature type="compositionally biased region" description="Low complexity" evidence="3">
    <location>
        <begin position="452"/>
        <end position="464"/>
    </location>
</feature>
<dbReference type="InterPro" id="IPR036390">
    <property type="entry name" value="WH_DNA-bd_sf"/>
</dbReference>
<feature type="compositionally biased region" description="Polar residues" evidence="3">
    <location>
        <begin position="80"/>
        <end position="117"/>
    </location>
</feature>
<keyword evidence="1 2" id="KW-0694">RNA-binding</keyword>
<evidence type="ECO:0000256" key="2">
    <source>
        <dbReference type="PROSITE-ProRule" id="PRU00332"/>
    </source>
</evidence>
<keyword evidence="6" id="KW-1185">Reference proteome</keyword>
<evidence type="ECO:0000313" key="6">
    <source>
        <dbReference type="Proteomes" id="UP000431533"/>
    </source>
</evidence>
<dbReference type="SUPFAM" id="SSF46785">
    <property type="entry name" value="Winged helix' DNA-binding domain"/>
    <property type="match status" value="1"/>
</dbReference>